<organism evidence="2 3">
    <name type="scientific">Candidatus Scalindua rubra</name>
    <dbReference type="NCBI Taxonomy" id="1872076"/>
    <lineage>
        <taxon>Bacteria</taxon>
        <taxon>Pseudomonadati</taxon>
        <taxon>Planctomycetota</taxon>
        <taxon>Candidatus Brocadiia</taxon>
        <taxon>Candidatus Brocadiales</taxon>
        <taxon>Candidatus Scalinduaceae</taxon>
        <taxon>Candidatus Scalindua</taxon>
    </lineage>
</organism>
<proteinExistence type="predicted"/>
<keyword evidence="1" id="KW-1133">Transmembrane helix</keyword>
<evidence type="ECO:0000256" key="1">
    <source>
        <dbReference type="SAM" id="Phobius"/>
    </source>
</evidence>
<gene>
    <name evidence="2" type="ORF">SCARUB_01962</name>
</gene>
<protein>
    <submittedName>
        <fullName evidence="2">Uncharacterized protein</fullName>
    </submittedName>
</protein>
<evidence type="ECO:0000313" key="3">
    <source>
        <dbReference type="Proteomes" id="UP000094056"/>
    </source>
</evidence>
<sequence length="38" mass="4553">MPIWGIIWLIVLTVLLLVHIYMDMREIGKLKEEIEKKS</sequence>
<dbReference type="AlphaFoldDB" id="A0A1E3XBD0"/>
<name>A0A1E3XBD0_9BACT</name>
<accession>A0A1E3XBD0</accession>
<evidence type="ECO:0000313" key="2">
    <source>
        <dbReference type="EMBL" id="ODS32910.1"/>
    </source>
</evidence>
<keyword evidence="1" id="KW-0812">Transmembrane</keyword>
<reference evidence="2 3" key="1">
    <citation type="submission" date="2016-07" db="EMBL/GenBank/DDBJ databases">
        <title>Draft genome of Scalindua rubra, obtained from a brine-seawater interface in the Red Sea, sheds light on salt adaptation in anammox bacteria.</title>
        <authorList>
            <person name="Speth D.R."/>
            <person name="Lagkouvardos I."/>
            <person name="Wang Y."/>
            <person name="Qian P.-Y."/>
            <person name="Dutilh B.E."/>
            <person name="Jetten M.S."/>
        </authorList>
    </citation>
    <scope>NUCLEOTIDE SEQUENCE [LARGE SCALE GENOMIC DNA]</scope>
    <source>
        <strain evidence="2">BSI-1</strain>
    </source>
</reference>
<dbReference type="EMBL" id="MAYW01000044">
    <property type="protein sequence ID" value="ODS32910.1"/>
    <property type="molecule type" value="Genomic_DNA"/>
</dbReference>
<comment type="caution">
    <text evidence="2">The sequence shown here is derived from an EMBL/GenBank/DDBJ whole genome shotgun (WGS) entry which is preliminary data.</text>
</comment>
<keyword evidence="1" id="KW-0472">Membrane</keyword>
<feature type="transmembrane region" description="Helical" evidence="1">
    <location>
        <begin position="6"/>
        <end position="22"/>
    </location>
</feature>
<dbReference type="Proteomes" id="UP000094056">
    <property type="component" value="Unassembled WGS sequence"/>
</dbReference>